<dbReference type="EMBL" id="JBCHKQ010000002">
    <property type="protein sequence ID" value="MEM5947852.1"/>
    <property type="molecule type" value="Genomic_DNA"/>
</dbReference>
<evidence type="ECO:0000313" key="3">
    <source>
        <dbReference type="Proteomes" id="UP001466331"/>
    </source>
</evidence>
<organism evidence="2 3">
    <name type="scientific">Rarispira pelagica</name>
    <dbReference type="NCBI Taxonomy" id="3141764"/>
    <lineage>
        <taxon>Bacteria</taxon>
        <taxon>Pseudomonadati</taxon>
        <taxon>Spirochaetota</taxon>
        <taxon>Spirochaetia</taxon>
        <taxon>Winmispirales</taxon>
        <taxon>Winmispiraceae</taxon>
        <taxon>Rarispira</taxon>
    </lineage>
</organism>
<accession>A0ABU9UCF4</accession>
<protein>
    <submittedName>
        <fullName evidence="2">Uncharacterized protein</fullName>
    </submittedName>
</protein>
<keyword evidence="3" id="KW-1185">Reference proteome</keyword>
<proteinExistence type="predicted"/>
<reference evidence="2 3" key="1">
    <citation type="submission" date="2024-03" db="EMBL/GenBank/DDBJ databases">
        <title>Ignisphaera cupida sp. nov., a hyperthermophilic hydrolytic archaeon from a hot spring of Kamchatka, and proposal of Ignisphaeraceae fam. nov.</title>
        <authorList>
            <person name="Podosokorskaya O.A."/>
            <person name="Elcheninov A.G."/>
            <person name="Maltseva A.I."/>
            <person name="Zayulina K.S."/>
            <person name="Novikov A."/>
            <person name="Merkel A.Y."/>
        </authorList>
    </citation>
    <scope>NUCLEOTIDE SEQUENCE [LARGE SCALE GENOMIC DNA]</scope>
    <source>
        <strain evidence="2 3">38H-sp</strain>
    </source>
</reference>
<evidence type="ECO:0000313" key="2">
    <source>
        <dbReference type="EMBL" id="MEM5947852.1"/>
    </source>
</evidence>
<dbReference type="RefSeq" id="WP_420069300.1">
    <property type="nucleotide sequence ID" value="NZ_JBCHKQ010000002.1"/>
</dbReference>
<dbReference type="Proteomes" id="UP001466331">
    <property type="component" value="Unassembled WGS sequence"/>
</dbReference>
<comment type="caution">
    <text evidence="2">The sequence shown here is derived from an EMBL/GenBank/DDBJ whole genome shotgun (WGS) entry which is preliminary data.</text>
</comment>
<keyword evidence="1" id="KW-0175">Coiled coil</keyword>
<sequence length="1126" mass="129031">MTNLVKGKFCKINNKEYYVIENYKNMQPFFMALASSSDVWCFLSTEGGLTAGRKNADNAIFPYYTEDKIRDNSENTGSITVIRDIESKRIWMPFSLRYNDIYNLSYNLYKAADNTAIYFETINHDLELSFMYGYTSSAKYGFVKHSIIRNTSKGKQRDIEILDGLQNILPAGATSQVQNEFSCLLDAYKKSELESPYLGIYCLSSILTDRAEPSEALFATTCFTTLKPELILLSSDKVENFIQDSSITEETDIRGKRCAYIAKKRISLEESSEWYFALDINMTHSKIVTLLEELEDISSTEEKLKEDIKSTADELVHIVAMADGIQIGEDKKATSHHYANTLYNVMRGGIFMDGYDIDKDDFSHYVAIHNKKEYSIHKEFLADLPQRMSRTELIDRIKNLNSKVMTRLASSYLPLSFSRRHGDPSRPWNRFSIEIKDKNGKQIKNYQGNWRDIFQNWEALSLSYPEYLEAFIHTFLNATTADGYNPYRISYDGIDWEVPEQDNPWANIGYWGDHQIIYLLKLLEWYDKYNPGKLSTMLNQKLFTHANVPYRIKPYAEILKNPQDTIVFDWDVQKKTIQKQQELGSDGRLILDETGEPVTTSLAEKLLILALTKLANLIPGGGIWMNTQRPEWNDANNALVGAGISVVTLAYLRRYLVFLKKIFADTKTEYKVSYELAVFINRIKEIFGTYDPVTTQAEKERALFMQFAGTAGEAYRESIYNGLSGQNSLAKTTEILELIDKALEHVEYSLKVNKREDGLYHSYNLLITEKDSARIRHLYPMLEGQVAILSSGMLSPQESIEVLESLRNSALFREDQHSYMLYPDRDLPRFMQKNKLSLEEAKKIPIIEKMFANNDYRLIEPDKKGYAHFNPEFRNRECLEKTFKEILREETYSAYAQDLEMLEKLYEQTFDHKSFTGRSGTFFAYEGLGSIYWHMVSKLLLAVQENIEKAEGTTRKKLADIYHDIRAGLGFSKDPQTYGAFPTEPYSHTPAHKGAQQPGMTGQVKEELLTRAGELGIKIENRQLTFSPYLLPAKELLTKEKSTSIICNQGRLTINIPEGGFAFTICGTPVIYSTGDIPAITIEYADGKKTIIAGTTLDTETSSKIFMRTNSIKTITCTIQKEKLYQ</sequence>
<gene>
    <name evidence="2" type="ORF">WKV44_04785</name>
</gene>
<evidence type="ECO:0000256" key="1">
    <source>
        <dbReference type="SAM" id="Coils"/>
    </source>
</evidence>
<feature type="coiled-coil region" evidence="1">
    <location>
        <begin position="287"/>
        <end position="314"/>
    </location>
</feature>
<name>A0ABU9UCF4_9SPIR</name>